<comment type="catalytic activity">
    <reaction evidence="3">
        <text>(R)-mevalonate + 2 NAD(+) + CoA = (3S)-3-hydroxy-3-methylglutaryl-CoA + 2 NADH + 2 H(+)</text>
        <dbReference type="Rhea" id="RHEA:14833"/>
        <dbReference type="ChEBI" id="CHEBI:15378"/>
        <dbReference type="ChEBI" id="CHEBI:36464"/>
        <dbReference type="ChEBI" id="CHEBI:43074"/>
        <dbReference type="ChEBI" id="CHEBI:57287"/>
        <dbReference type="ChEBI" id="CHEBI:57540"/>
        <dbReference type="ChEBI" id="CHEBI:57945"/>
        <dbReference type="EC" id="1.1.1.88"/>
    </reaction>
</comment>
<evidence type="ECO:0000313" key="4">
    <source>
        <dbReference type="EMBL" id="WDF83491.1"/>
    </source>
</evidence>
<reference evidence="4 5" key="1">
    <citation type="submission" date="2023-02" db="EMBL/GenBank/DDBJ databases">
        <title>Genome sequence of Lacticaseibacillus sp. KACC 23028.</title>
        <authorList>
            <person name="Kim S."/>
            <person name="Heo J."/>
            <person name="Kwon S.-W."/>
        </authorList>
    </citation>
    <scope>NUCLEOTIDE SEQUENCE [LARGE SCALE GENOMIC DNA]</scope>
    <source>
        <strain evidence="4 5">KACC 23028</strain>
    </source>
</reference>
<evidence type="ECO:0000256" key="1">
    <source>
        <dbReference type="ARBA" id="ARBA00007661"/>
    </source>
</evidence>
<gene>
    <name evidence="4" type="ORF">PQ472_04445</name>
</gene>
<dbReference type="Gene3D" id="1.10.8.660">
    <property type="match status" value="1"/>
</dbReference>
<protein>
    <recommendedName>
        <fullName evidence="3">3-hydroxy-3-methylglutaryl coenzyme A reductase</fullName>
        <shortName evidence="3">HMG-CoA reductase</shortName>
        <ecNumber evidence="3">1.1.1.88</ecNumber>
    </recommendedName>
</protein>
<dbReference type="RefSeq" id="WP_274261680.1">
    <property type="nucleotide sequence ID" value="NZ_CP117884.1"/>
</dbReference>
<dbReference type="InterPro" id="IPR004553">
    <property type="entry name" value="HMG_CoA_Rdtase_bac-typ"/>
</dbReference>
<comment type="pathway">
    <text evidence="3">Metabolic intermediate metabolism; (R)-mevalonate degradation; (S)-3-hydroxy-3-methylglutaryl-CoA from (R)-mevalonate: step 1/1.</text>
</comment>
<dbReference type="PRINTS" id="PR00071">
    <property type="entry name" value="HMGCOARDTASE"/>
</dbReference>
<dbReference type="PANTHER" id="PTHR10572">
    <property type="entry name" value="3-HYDROXY-3-METHYLGLUTARYL-COENZYME A REDUCTASE"/>
    <property type="match status" value="1"/>
</dbReference>
<dbReference type="EC" id="1.1.1.88" evidence="3"/>
<dbReference type="SUPFAM" id="SSF56542">
    <property type="entry name" value="Substrate-binding domain of HMG-CoA reductase"/>
    <property type="match status" value="1"/>
</dbReference>
<dbReference type="PROSITE" id="PS50065">
    <property type="entry name" value="HMG_COA_REDUCTASE_4"/>
    <property type="match status" value="1"/>
</dbReference>
<dbReference type="EMBL" id="CP117884">
    <property type="protein sequence ID" value="WDF83491.1"/>
    <property type="molecule type" value="Genomic_DNA"/>
</dbReference>
<dbReference type="Gene3D" id="3.90.770.10">
    <property type="entry name" value="3-hydroxy-3-methylglutaryl-coenzyme A Reductase, Chain A, domain 2"/>
    <property type="match status" value="2"/>
</dbReference>
<keyword evidence="2 3" id="KW-0560">Oxidoreductase</keyword>
<proteinExistence type="inferred from homology"/>
<dbReference type="Pfam" id="PF00368">
    <property type="entry name" value="HMG-CoA_red"/>
    <property type="match status" value="1"/>
</dbReference>
<dbReference type="InterPro" id="IPR009023">
    <property type="entry name" value="HMG_CoA_Rdtase_NAD(P)-bd_sf"/>
</dbReference>
<comment type="similarity">
    <text evidence="1 3">Belongs to the HMG-CoA reductase family.</text>
</comment>
<keyword evidence="3" id="KW-0520">NAD</keyword>
<dbReference type="GO" id="GO:0140643">
    <property type="term" value="F:hydroxymethylglutaryl-CoA reductase (NADH) activity"/>
    <property type="evidence" value="ECO:0007669"/>
    <property type="project" value="UniProtKB-EC"/>
</dbReference>
<name>A0ABY7WTP8_9LACO</name>
<evidence type="ECO:0000313" key="5">
    <source>
        <dbReference type="Proteomes" id="UP001220377"/>
    </source>
</evidence>
<dbReference type="NCBIfam" id="TIGR00532">
    <property type="entry name" value="HMG_CoA_R_NAD"/>
    <property type="match status" value="1"/>
</dbReference>
<dbReference type="InterPro" id="IPR023074">
    <property type="entry name" value="HMG_CoA_Rdtase_cat_sf"/>
</dbReference>
<sequence length="416" mass="43083">MPKFYELSREDRIAQLLADARLSQAAATHLLANEPLPEATAAHLTENQIGQFPLPLGVVHHLQVNGVSREVAIAGEEPSVVAAASNGARMANLGGGVTGVAPDMHVVDAEIVFANAPEVATVVQAHRLQIFTVAESAHPSIVRRGGGLKAIHTDTTGQFTKIILSVDVQEAMGANIVNTIAEAVAAYLEATTGLRRLFAILSNYSEQTTRAEVTIPHAALATKQATGAHIAAQIALASQFAQLDVSRATTNNKGIMNGVSGAAIALGNDYRALEAGVYAFAASTGTYQPLSTWENSEGQLHGVIELPIQVGTVGGAIGALPLAKVSQQLAQITCVREEQEVLASLGLVQNLAALRALVGPGIQSGHMALAAGSLAISAGAKGSEVTVLTAQLQGKKQSLALAKTLLAQIRQQGEDK</sequence>
<dbReference type="InterPro" id="IPR009029">
    <property type="entry name" value="HMG_CoA_Rdtase_sub-bd_dom_sf"/>
</dbReference>
<keyword evidence="5" id="KW-1185">Reference proteome</keyword>
<dbReference type="PANTHER" id="PTHR10572:SF24">
    <property type="entry name" value="3-HYDROXY-3-METHYLGLUTARYL-COENZYME A REDUCTASE"/>
    <property type="match status" value="1"/>
</dbReference>
<dbReference type="InterPro" id="IPR002202">
    <property type="entry name" value="HMG_CoA_Rdtase"/>
</dbReference>
<organism evidence="4 5">
    <name type="scientific">Lacticaseibacillus pabuli</name>
    <dbReference type="NCBI Taxonomy" id="3025672"/>
    <lineage>
        <taxon>Bacteria</taxon>
        <taxon>Bacillati</taxon>
        <taxon>Bacillota</taxon>
        <taxon>Bacilli</taxon>
        <taxon>Lactobacillales</taxon>
        <taxon>Lactobacillaceae</taxon>
        <taxon>Lacticaseibacillus</taxon>
    </lineage>
</organism>
<dbReference type="SUPFAM" id="SSF55035">
    <property type="entry name" value="NAD-binding domain of HMG-CoA reductase"/>
    <property type="match status" value="1"/>
</dbReference>
<dbReference type="Proteomes" id="UP001220377">
    <property type="component" value="Chromosome"/>
</dbReference>
<evidence type="ECO:0000256" key="2">
    <source>
        <dbReference type="ARBA" id="ARBA00023002"/>
    </source>
</evidence>
<evidence type="ECO:0000256" key="3">
    <source>
        <dbReference type="RuleBase" id="RU361219"/>
    </source>
</evidence>
<accession>A0ABY7WTP8</accession>